<dbReference type="Pfam" id="PF00092">
    <property type="entry name" value="VWA"/>
    <property type="match status" value="1"/>
</dbReference>
<reference evidence="3 4" key="1">
    <citation type="submission" date="2020-07" db="EMBL/GenBank/DDBJ databases">
        <title>Sequencing the genomes of 1000 actinobacteria strains.</title>
        <authorList>
            <person name="Klenk H.-P."/>
        </authorList>
    </citation>
    <scope>NUCLEOTIDE SEQUENCE [LARGE SCALE GENOMIC DNA]</scope>
    <source>
        <strain evidence="3 4">DSM 24723</strain>
    </source>
</reference>
<accession>A0A852WYQ4</accession>
<dbReference type="Gene3D" id="3.40.50.410">
    <property type="entry name" value="von Willebrand factor, type A domain"/>
    <property type="match status" value="1"/>
</dbReference>
<dbReference type="SMART" id="SM00327">
    <property type="entry name" value="VWA"/>
    <property type="match status" value="1"/>
</dbReference>
<dbReference type="PROSITE" id="PS50234">
    <property type="entry name" value="VWFA"/>
    <property type="match status" value="1"/>
</dbReference>
<name>A0A852WYQ4_9MICO</name>
<evidence type="ECO:0000259" key="2">
    <source>
        <dbReference type="PROSITE" id="PS50234"/>
    </source>
</evidence>
<protein>
    <recommendedName>
        <fullName evidence="2">VWFA domain-containing protein</fullName>
    </recommendedName>
</protein>
<organism evidence="3 4">
    <name type="scientific">Janibacter alkaliphilus</name>
    <dbReference type="NCBI Taxonomy" id="1069963"/>
    <lineage>
        <taxon>Bacteria</taxon>
        <taxon>Bacillati</taxon>
        <taxon>Actinomycetota</taxon>
        <taxon>Actinomycetes</taxon>
        <taxon>Micrococcales</taxon>
        <taxon>Intrasporangiaceae</taxon>
        <taxon>Janibacter</taxon>
    </lineage>
</organism>
<dbReference type="InterPro" id="IPR036465">
    <property type="entry name" value="vWFA_dom_sf"/>
</dbReference>
<evidence type="ECO:0000313" key="3">
    <source>
        <dbReference type="EMBL" id="NYG36152.1"/>
    </source>
</evidence>
<dbReference type="AlphaFoldDB" id="A0A852WYQ4"/>
<dbReference type="Pfam" id="PF13531">
    <property type="entry name" value="SBP_bac_11"/>
    <property type="match status" value="1"/>
</dbReference>
<keyword evidence="1" id="KW-1133">Transmembrane helix</keyword>
<dbReference type="InterPro" id="IPR002035">
    <property type="entry name" value="VWF_A"/>
</dbReference>
<dbReference type="SUPFAM" id="SSF53300">
    <property type="entry name" value="vWA-like"/>
    <property type="match status" value="1"/>
</dbReference>
<keyword evidence="1" id="KW-0812">Transmembrane</keyword>
<feature type="domain" description="VWFA" evidence="2">
    <location>
        <begin position="346"/>
        <end position="544"/>
    </location>
</feature>
<evidence type="ECO:0000313" key="4">
    <source>
        <dbReference type="Proteomes" id="UP000592181"/>
    </source>
</evidence>
<keyword evidence="4" id="KW-1185">Reference proteome</keyword>
<dbReference type="EMBL" id="JACBZX010000001">
    <property type="protein sequence ID" value="NYG36152.1"/>
    <property type="molecule type" value="Genomic_DNA"/>
</dbReference>
<dbReference type="RefSeq" id="WP_179461708.1">
    <property type="nucleotide sequence ID" value="NZ_JACBZX010000001.1"/>
</dbReference>
<sequence>MALGRTRGTHARRPERGRLLPLLIAAVVVLALVVVAGLALRGGDDESASGCDGGPLTVAASPEIAPTVEQVLDGLAEDEDAGGCTDFTVRAVSSAQAATEISDGRAPDVWIPDSSTWVDKVEVGDGSGGWTEGPSIARSPIVLAVGGDAADDASLTSWSSRLTNDDDLRMANPDSDTASRLAYHASRIGEPERLGLQTGGRLIFLSRFAAPSVNALLDSYAQEPAEADPFPASEQRIFAFAEEHGDTEPLHAVMPETGTLALDYPWISSPDLTGERRDAAEQARTAFGSTQTRDLLTEAGFRSSDGRGGPEIAEQEPAALDELEPLTRQERLAAVEQWDILRTDIRMLALIDVSGSMEWDSPTPGMARWEVTQGALLQGIGILPAGSQVGGWAFSSDIGGEGQDWQELAPVRRLDESVGSGTQRDRLERLVSDGGELIEGDTGLYDSVWAAYQEMQDSYDEDYVNSIVVFTDGENDDPNGGLSLNQLLDRIDEGYDPERPVRIITIGMGEADASALQQISDESGGTSYIAETPDDIERVFVEALLARTG</sequence>
<gene>
    <name evidence="3" type="ORF">BJY28_000621</name>
</gene>
<proteinExistence type="predicted"/>
<keyword evidence="1" id="KW-0472">Membrane</keyword>
<evidence type="ECO:0000256" key="1">
    <source>
        <dbReference type="SAM" id="Phobius"/>
    </source>
</evidence>
<dbReference type="Proteomes" id="UP000592181">
    <property type="component" value="Unassembled WGS sequence"/>
</dbReference>
<feature type="transmembrane region" description="Helical" evidence="1">
    <location>
        <begin position="20"/>
        <end position="40"/>
    </location>
</feature>
<comment type="caution">
    <text evidence="3">The sequence shown here is derived from an EMBL/GenBank/DDBJ whole genome shotgun (WGS) entry which is preliminary data.</text>
</comment>